<evidence type="ECO:0000313" key="2">
    <source>
        <dbReference type="Proteomes" id="UP000318416"/>
    </source>
</evidence>
<sequence>MALRKKGTRLITVDGMAYRWRVSGGAGCCTGCASGRFEFVVEQADQKGAVLMAATSAFPVVPSIVGAGVRAALDHGWQPARRGSAFRLTGLV</sequence>
<dbReference type="OrthoDB" id="196248at2"/>
<evidence type="ECO:0000313" key="1">
    <source>
        <dbReference type="EMBL" id="TWE15596.1"/>
    </source>
</evidence>
<accession>A0A561EJ08</accession>
<keyword evidence="2" id="KW-1185">Reference proteome</keyword>
<organism evidence="1 2">
    <name type="scientific">Kitasatospora atroaurantiaca</name>
    <dbReference type="NCBI Taxonomy" id="285545"/>
    <lineage>
        <taxon>Bacteria</taxon>
        <taxon>Bacillati</taxon>
        <taxon>Actinomycetota</taxon>
        <taxon>Actinomycetes</taxon>
        <taxon>Kitasatosporales</taxon>
        <taxon>Streptomycetaceae</taxon>
        <taxon>Kitasatospora</taxon>
    </lineage>
</organism>
<reference evidence="1 2" key="1">
    <citation type="submission" date="2019-06" db="EMBL/GenBank/DDBJ databases">
        <title>Sequencing the genomes of 1000 actinobacteria strains.</title>
        <authorList>
            <person name="Klenk H.-P."/>
        </authorList>
    </citation>
    <scope>NUCLEOTIDE SEQUENCE [LARGE SCALE GENOMIC DNA]</scope>
    <source>
        <strain evidence="1 2">DSM 41649</strain>
    </source>
</reference>
<protein>
    <submittedName>
        <fullName evidence="1">Uncharacterized protein</fullName>
    </submittedName>
</protein>
<name>A0A561EJ08_9ACTN</name>
<dbReference type="Proteomes" id="UP000318416">
    <property type="component" value="Unassembled WGS sequence"/>
</dbReference>
<dbReference type="AlphaFoldDB" id="A0A561EJ08"/>
<dbReference type="RefSeq" id="WP_145787177.1">
    <property type="nucleotide sequence ID" value="NZ_BAAABR010000028.1"/>
</dbReference>
<proteinExistence type="predicted"/>
<dbReference type="EMBL" id="VIVR01000001">
    <property type="protein sequence ID" value="TWE15596.1"/>
    <property type="molecule type" value="Genomic_DNA"/>
</dbReference>
<comment type="caution">
    <text evidence="1">The sequence shown here is derived from an EMBL/GenBank/DDBJ whole genome shotgun (WGS) entry which is preliminary data.</text>
</comment>
<gene>
    <name evidence="1" type="ORF">FB465_0505</name>
</gene>